<sequence>MAETSPQDLTDLSNYLYGAVFDDAMWAKAAEVVRRATNSQHVALGFFDYQTRQQSMLHGDCEPEFERSYRDLVDINPLARPMQAMALGTALVDQQVVAHGDFERSAFFDLWMRPQQMHSAMMHKISTRDRINGYLALNRGGKGGKYDRRELLVIDEISSTLAHAVTLRVRFGARTMAQTGQELGGRGIGWVAVSGTGKLIWANDAAEALLAEPGSAISGRLGALRVVHPLQMREFMAALQRANVPAGSIGTDMIATHPETGNAVALSIIPARNLFVQGLPALQGAHIAIRDLSERLPPGFEDRIRAMFDLTPKEAALAAALASGRALGDVARSNGVSILTVRTQLGHLFRKTDTRQQSQLVSLLLAVEPLPQM</sequence>
<dbReference type="Gene3D" id="1.10.10.10">
    <property type="entry name" value="Winged helix-like DNA-binding domain superfamily/Winged helix DNA-binding domain"/>
    <property type="match status" value="1"/>
</dbReference>
<dbReference type="Proteomes" id="UP001061862">
    <property type="component" value="Chromosome"/>
</dbReference>
<dbReference type="RefSeq" id="WP_262171325.1">
    <property type="nucleotide sequence ID" value="NZ_CP104965.1"/>
</dbReference>
<dbReference type="InterPro" id="IPR016032">
    <property type="entry name" value="Sig_transdc_resp-reg_C-effctor"/>
</dbReference>
<gene>
    <name evidence="2" type="ORF">N8A98_10995</name>
</gene>
<dbReference type="EMBL" id="CP104965">
    <property type="protein sequence ID" value="UXN71670.1"/>
    <property type="molecule type" value="Genomic_DNA"/>
</dbReference>
<protein>
    <submittedName>
        <fullName evidence="2">Helix-turn-helix transcriptional regulator</fullName>
    </submittedName>
</protein>
<evidence type="ECO:0000313" key="2">
    <source>
        <dbReference type="EMBL" id="UXN71670.1"/>
    </source>
</evidence>
<reference evidence="2 3" key="1">
    <citation type="submission" date="2022-09" db="EMBL/GenBank/DDBJ databases">
        <title>Interaction between co-microsymbionts with complementary sets of symbiotic genes in legume-rhizobium systems.</title>
        <authorList>
            <person name="Safronova V."/>
            <person name="Sazanova A."/>
            <person name="Afonin A."/>
            <person name="Chirak E."/>
        </authorList>
    </citation>
    <scope>NUCLEOTIDE SEQUENCE [LARGE SCALE GENOMIC DNA]</scope>
    <source>
        <strain evidence="2 3">A18/4-1</strain>
    </source>
</reference>
<dbReference type="SUPFAM" id="SSF46894">
    <property type="entry name" value="C-terminal effector domain of the bipartite response regulators"/>
    <property type="match status" value="1"/>
</dbReference>
<dbReference type="SMART" id="SM00421">
    <property type="entry name" value="HTH_LUXR"/>
    <property type="match status" value="1"/>
</dbReference>
<dbReference type="InterPro" id="IPR000792">
    <property type="entry name" value="Tscrpt_reg_LuxR_C"/>
</dbReference>
<accession>A0ABY6CHI7</accession>
<dbReference type="PROSITE" id="PS50043">
    <property type="entry name" value="HTH_LUXR_2"/>
    <property type="match status" value="1"/>
</dbReference>
<dbReference type="InterPro" id="IPR036388">
    <property type="entry name" value="WH-like_DNA-bd_sf"/>
</dbReference>
<feature type="domain" description="HTH luxR-type" evidence="1">
    <location>
        <begin position="303"/>
        <end position="368"/>
    </location>
</feature>
<organism evidence="2 3">
    <name type="scientific">Devosia neptuniae</name>
    <dbReference type="NCBI Taxonomy" id="191302"/>
    <lineage>
        <taxon>Bacteria</taxon>
        <taxon>Pseudomonadati</taxon>
        <taxon>Pseudomonadota</taxon>
        <taxon>Alphaproteobacteria</taxon>
        <taxon>Hyphomicrobiales</taxon>
        <taxon>Devosiaceae</taxon>
        <taxon>Devosia</taxon>
    </lineage>
</organism>
<proteinExistence type="predicted"/>
<evidence type="ECO:0000259" key="1">
    <source>
        <dbReference type="PROSITE" id="PS50043"/>
    </source>
</evidence>
<keyword evidence="3" id="KW-1185">Reference proteome</keyword>
<dbReference type="SUPFAM" id="SSF55781">
    <property type="entry name" value="GAF domain-like"/>
    <property type="match status" value="1"/>
</dbReference>
<evidence type="ECO:0000313" key="3">
    <source>
        <dbReference type="Proteomes" id="UP001061862"/>
    </source>
</evidence>
<name>A0ABY6CHI7_9HYPH</name>